<accession>A0ABV1BRT1</accession>
<keyword evidence="5 6" id="KW-0472">Membrane</keyword>
<dbReference type="RefSeq" id="WP_349153125.1">
    <property type="nucleotide sequence ID" value="NZ_DAWDAH010000011.1"/>
</dbReference>
<dbReference type="InterPro" id="IPR005899">
    <property type="entry name" value="Na_pump_deCOase"/>
</dbReference>
<evidence type="ECO:0000256" key="6">
    <source>
        <dbReference type="SAM" id="Phobius"/>
    </source>
</evidence>
<evidence type="ECO:0000256" key="2">
    <source>
        <dbReference type="ARBA" id="ARBA00022475"/>
    </source>
</evidence>
<organism evidence="8 9">
    <name type="scientific">[Lactobacillus] rogosae</name>
    <dbReference type="NCBI Taxonomy" id="706562"/>
    <lineage>
        <taxon>Bacteria</taxon>
        <taxon>Bacillati</taxon>
        <taxon>Bacillota</taxon>
        <taxon>Clostridia</taxon>
        <taxon>Lachnospirales</taxon>
        <taxon>Lachnospiraceae</taxon>
        <taxon>Lachnospira</taxon>
    </lineage>
</organism>
<evidence type="ECO:0000256" key="5">
    <source>
        <dbReference type="ARBA" id="ARBA00023136"/>
    </source>
</evidence>
<keyword evidence="2" id="KW-1003">Cell membrane</keyword>
<feature type="chain" id="PRO_5045924255" evidence="7">
    <location>
        <begin position="24"/>
        <end position="282"/>
    </location>
</feature>
<dbReference type="Pfam" id="PF04277">
    <property type="entry name" value="OAD_gamma"/>
    <property type="match status" value="1"/>
</dbReference>
<dbReference type="NCBIfam" id="TIGR01195">
    <property type="entry name" value="oadG_fam"/>
    <property type="match status" value="1"/>
</dbReference>
<gene>
    <name evidence="8" type="ORF">WMO14_01020</name>
</gene>
<protein>
    <submittedName>
        <fullName evidence="8">OadG family protein</fullName>
    </submittedName>
</protein>
<comment type="subcellular location">
    <subcellularLocation>
        <location evidence="1">Cell membrane</location>
    </subcellularLocation>
</comment>
<dbReference type="Proteomes" id="UP001442364">
    <property type="component" value="Unassembled WGS sequence"/>
</dbReference>
<keyword evidence="3 6" id="KW-0812">Transmembrane</keyword>
<keyword evidence="9" id="KW-1185">Reference proteome</keyword>
<evidence type="ECO:0000256" key="4">
    <source>
        <dbReference type="ARBA" id="ARBA00022989"/>
    </source>
</evidence>
<keyword evidence="4 6" id="KW-1133">Transmembrane helix</keyword>
<reference evidence="8 9" key="1">
    <citation type="submission" date="2024-03" db="EMBL/GenBank/DDBJ databases">
        <title>Human intestinal bacterial collection.</title>
        <authorList>
            <person name="Pauvert C."/>
            <person name="Hitch T.C.A."/>
            <person name="Clavel T."/>
        </authorList>
    </citation>
    <scope>NUCLEOTIDE SEQUENCE [LARGE SCALE GENOMIC DNA]</scope>
    <source>
        <strain evidence="8 9">CLA-AA-H255</strain>
    </source>
</reference>
<evidence type="ECO:0000313" key="8">
    <source>
        <dbReference type="EMBL" id="MEQ2378467.1"/>
    </source>
</evidence>
<evidence type="ECO:0000256" key="7">
    <source>
        <dbReference type="SAM" id="SignalP"/>
    </source>
</evidence>
<name>A0ABV1BRT1_9FIRM</name>
<comment type="caution">
    <text evidence="8">The sequence shown here is derived from an EMBL/GenBank/DDBJ whole genome shotgun (WGS) entry which is preliminary data.</text>
</comment>
<evidence type="ECO:0000256" key="3">
    <source>
        <dbReference type="ARBA" id="ARBA00022692"/>
    </source>
</evidence>
<evidence type="ECO:0000313" key="9">
    <source>
        <dbReference type="Proteomes" id="UP001442364"/>
    </source>
</evidence>
<dbReference type="EMBL" id="JBBMER010000001">
    <property type="protein sequence ID" value="MEQ2378467.1"/>
    <property type="molecule type" value="Genomic_DNA"/>
</dbReference>
<evidence type="ECO:0000256" key="1">
    <source>
        <dbReference type="ARBA" id="ARBA00004236"/>
    </source>
</evidence>
<feature type="transmembrane region" description="Helical" evidence="6">
    <location>
        <begin position="185"/>
        <end position="208"/>
    </location>
</feature>
<proteinExistence type="predicted"/>
<sequence length="282" mass="31165">MKKIKFKKFLVLFSLLICVFCMTACSSSNGTISTASAKTELKQQQLDASEAYLVDWVKDMITYLDKNDSAKITADAEAAQSLTMVNNKLYIVDQSGISVKTIAFYNSWNSTRGELGALKSINEINVELNSKTGELCTITVDTSYEKNDKCTFEFVINDDYTLENGAINPSYTTGQKMYKAVMNTLIGMGTVFVVLIFISFIISLFKYINKFENRNKAKNEASNGAQGVDNAIAQIVSSEEQDEEVDDLELIAVITAAIAASENTSTDGLVVRSIRKVNSRRK</sequence>
<keyword evidence="7" id="KW-0732">Signal</keyword>
<feature type="signal peptide" evidence="7">
    <location>
        <begin position="1"/>
        <end position="23"/>
    </location>
</feature>